<feature type="compositionally biased region" description="Acidic residues" evidence="1">
    <location>
        <begin position="93"/>
        <end position="109"/>
    </location>
</feature>
<evidence type="ECO:0008006" key="5">
    <source>
        <dbReference type="Google" id="ProtNLM"/>
    </source>
</evidence>
<keyword evidence="2" id="KW-0472">Membrane</keyword>
<sequence length="189" mass="20452">MGSWDWRAMGQDRRVRWLGGLLAAAIVVGLIAAWASRGEFKGKYAVPVLGAEHNDLVAQQQAAPPPLVQQESPPVIAQRPPNVRPIDPQPQLADEDQAAPQADDGDEPSDADRMAGAIDRAARKALDRGEPVRWHKAGQRGYVVVSDARTYGDRECRNVSATINSDDGPTQSSSHLWCTTPDGDWAPAE</sequence>
<comment type="caution">
    <text evidence="3">The sequence shown here is derived from an EMBL/GenBank/DDBJ whole genome shotgun (WGS) entry which is preliminary data.</text>
</comment>
<organism evidence="3 4">
    <name type="scientific">Sphingomonas oryzagri</name>
    <dbReference type="NCBI Taxonomy" id="3042314"/>
    <lineage>
        <taxon>Bacteria</taxon>
        <taxon>Pseudomonadati</taxon>
        <taxon>Pseudomonadota</taxon>
        <taxon>Alphaproteobacteria</taxon>
        <taxon>Sphingomonadales</taxon>
        <taxon>Sphingomonadaceae</taxon>
        <taxon>Sphingomonas</taxon>
    </lineage>
</organism>
<dbReference type="EMBL" id="JARYGZ010000002">
    <property type="protein sequence ID" value="MDH7639911.1"/>
    <property type="molecule type" value="Genomic_DNA"/>
</dbReference>
<proteinExistence type="predicted"/>
<dbReference type="RefSeq" id="WP_281045272.1">
    <property type="nucleotide sequence ID" value="NZ_JARYGZ010000002.1"/>
</dbReference>
<keyword evidence="2" id="KW-0812">Transmembrane</keyword>
<name>A0ABT6N4B7_9SPHN</name>
<reference evidence="3" key="1">
    <citation type="submission" date="2023-04" db="EMBL/GenBank/DDBJ databases">
        <title>Sphingomonas sp. MAHUQ-71 isolated from rice field.</title>
        <authorList>
            <person name="Huq M.A."/>
        </authorList>
    </citation>
    <scope>NUCLEOTIDE SEQUENCE</scope>
    <source>
        <strain evidence="3">MAHUQ-71</strain>
    </source>
</reference>
<dbReference type="Proteomes" id="UP001160625">
    <property type="component" value="Unassembled WGS sequence"/>
</dbReference>
<evidence type="ECO:0000313" key="3">
    <source>
        <dbReference type="EMBL" id="MDH7639911.1"/>
    </source>
</evidence>
<evidence type="ECO:0000256" key="2">
    <source>
        <dbReference type="SAM" id="Phobius"/>
    </source>
</evidence>
<feature type="transmembrane region" description="Helical" evidence="2">
    <location>
        <begin position="15"/>
        <end position="35"/>
    </location>
</feature>
<feature type="compositionally biased region" description="Polar residues" evidence="1">
    <location>
        <begin position="160"/>
        <end position="177"/>
    </location>
</feature>
<gene>
    <name evidence="3" type="ORF">QGN17_14340</name>
</gene>
<keyword evidence="4" id="KW-1185">Reference proteome</keyword>
<protein>
    <recommendedName>
        <fullName evidence="5">Surface antigen domain-containing protein</fullName>
    </recommendedName>
</protein>
<feature type="region of interest" description="Disordered" evidence="1">
    <location>
        <begin position="63"/>
        <end position="112"/>
    </location>
</feature>
<feature type="region of interest" description="Disordered" evidence="1">
    <location>
        <begin position="160"/>
        <end position="189"/>
    </location>
</feature>
<keyword evidence="2" id="KW-1133">Transmembrane helix</keyword>
<evidence type="ECO:0000256" key="1">
    <source>
        <dbReference type="SAM" id="MobiDB-lite"/>
    </source>
</evidence>
<evidence type="ECO:0000313" key="4">
    <source>
        <dbReference type="Proteomes" id="UP001160625"/>
    </source>
</evidence>
<accession>A0ABT6N4B7</accession>